<gene>
    <name evidence="1" type="ORF">MPPM_2579</name>
</gene>
<dbReference type="AlphaFoldDB" id="A0A160PEZ7"/>
<accession>A0A160PEZ7</accession>
<sequence length="208" mass="22763">MSTARNPFADGPLPANALRERDIAFFREGGASVFALAGYCADPHEIQRPFSTPMQLGFRVRRERVCFSRRGRFAFEAELRGEPDEAVPAYVLPAIESGAIVDEVAWHPRTGRIATHDGRAGLLGADLIESSTKDEPVRLLSDPRAWLAAWRQGVVVVDEALARPVLREARCPLQVDSVAQGEALEAMLSKVRMPRIVVPAHSVTRAAA</sequence>
<organism evidence="1 2">
    <name type="scientific">Methylorubrum populi</name>
    <dbReference type="NCBI Taxonomy" id="223967"/>
    <lineage>
        <taxon>Bacteria</taxon>
        <taxon>Pseudomonadati</taxon>
        <taxon>Pseudomonadota</taxon>
        <taxon>Alphaproteobacteria</taxon>
        <taxon>Hyphomicrobiales</taxon>
        <taxon>Methylobacteriaceae</taxon>
        <taxon>Methylorubrum</taxon>
    </lineage>
</organism>
<name>A0A160PEZ7_9HYPH</name>
<reference evidence="1 2" key="1">
    <citation type="journal article" date="2016" name="Genome Announc.">
        <title>Complete Genome Sequence of Methylobacterium populi P-1M, Isolated from Pink-Pigmented Household Biofilm.</title>
        <authorList>
            <person name="Morohoshi T."/>
            <person name="Ikeda T."/>
        </authorList>
    </citation>
    <scope>NUCLEOTIDE SEQUENCE [LARGE SCALE GENOMIC DNA]</scope>
    <source>
        <strain evidence="1 2">P-1M</strain>
    </source>
</reference>
<dbReference type="OrthoDB" id="8082225at2"/>
<protein>
    <submittedName>
        <fullName evidence="1">Uncharacterized protein</fullName>
    </submittedName>
</protein>
<evidence type="ECO:0000313" key="2">
    <source>
        <dbReference type="Proteomes" id="UP000218288"/>
    </source>
</evidence>
<evidence type="ECO:0000313" key="1">
    <source>
        <dbReference type="EMBL" id="BAU91184.1"/>
    </source>
</evidence>
<proteinExistence type="predicted"/>
<dbReference type="Proteomes" id="UP000218288">
    <property type="component" value="Chromosome"/>
</dbReference>
<dbReference type="EMBL" id="AP014809">
    <property type="protein sequence ID" value="BAU91184.1"/>
    <property type="molecule type" value="Genomic_DNA"/>
</dbReference>
<dbReference type="RefSeq" id="WP_096485385.1">
    <property type="nucleotide sequence ID" value="NZ_AP014809.1"/>
</dbReference>